<dbReference type="EMBL" id="CAFBOL010000005">
    <property type="protein sequence ID" value="CAB4973586.1"/>
    <property type="molecule type" value="Genomic_DNA"/>
</dbReference>
<evidence type="ECO:0000313" key="8">
    <source>
        <dbReference type="EMBL" id="CAB4973586.1"/>
    </source>
</evidence>
<evidence type="ECO:0000313" key="5">
    <source>
        <dbReference type="EMBL" id="CAB4826104.1"/>
    </source>
</evidence>
<evidence type="ECO:0000313" key="3">
    <source>
        <dbReference type="EMBL" id="CAB4363111.1"/>
    </source>
</evidence>
<sequence>MNGGQHRLGDDDWQPATSAPGELYTPEGQIKAMGAFARGATNRNPRTRAYQRSMARTAAAVMAIGIAVIAIISLMSAVF</sequence>
<keyword evidence="2" id="KW-0812">Transmembrane</keyword>
<evidence type="ECO:0000313" key="4">
    <source>
        <dbReference type="EMBL" id="CAB4721349.1"/>
    </source>
</evidence>
<gene>
    <name evidence="4" type="ORF">UFOPK2656_01364</name>
    <name evidence="5" type="ORF">UFOPK3099_01696</name>
    <name evidence="6" type="ORF">UFOPK3267_01644</name>
    <name evidence="7" type="ORF">UFOPK3651_00935</name>
    <name evidence="8" type="ORF">UFOPK3931_00332</name>
    <name evidence="3" type="ORF">UFOPK4189_00890</name>
</gene>
<name>A0A6J7LYK2_9ZZZZ</name>
<dbReference type="EMBL" id="CAFAAV010000134">
    <property type="protein sequence ID" value="CAB4826104.1"/>
    <property type="molecule type" value="Genomic_DNA"/>
</dbReference>
<proteinExistence type="predicted"/>
<keyword evidence="2" id="KW-1133">Transmembrane helix</keyword>
<accession>A0A6J7LYK2</accession>
<reference evidence="8" key="1">
    <citation type="submission" date="2020-05" db="EMBL/GenBank/DDBJ databases">
        <authorList>
            <person name="Chiriac C."/>
            <person name="Salcher M."/>
            <person name="Ghai R."/>
            <person name="Kavagutti S V."/>
        </authorList>
    </citation>
    <scope>NUCLEOTIDE SEQUENCE</scope>
</reference>
<feature type="transmembrane region" description="Helical" evidence="2">
    <location>
        <begin position="58"/>
        <end position="78"/>
    </location>
</feature>
<evidence type="ECO:0000313" key="7">
    <source>
        <dbReference type="EMBL" id="CAB4922285.1"/>
    </source>
</evidence>
<evidence type="ECO:0000313" key="6">
    <source>
        <dbReference type="EMBL" id="CAB4851668.1"/>
    </source>
</evidence>
<organism evidence="8">
    <name type="scientific">freshwater metagenome</name>
    <dbReference type="NCBI Taxonomy" id="449393"/>
    <lineage>
        <taxon>unclassified sequences</taxon>
        <taxon>metagenomes</taxon>
        <taxon>ecological metagenomes</taxon>
    </lineage>
</organism>
<keyword evidence="2" id="KW-0472">Membrane</keyword>
<dbReference type="EMBL" id="CAESGF010000004">
    <property type="protein sequence ID" value="CAB4363111.1"/>
    <property type="molecule type" value="Genomic_DNA"/>
</dbReference>
<evidence type="ECO:0000256" key="2">
    <source>
        <dbReference type="SAM" id="Phobius"/>
    </source>
</evidence>
<evidence type="ECO:0000256" key="1">
    <source>
        <dbReference type="SAM" id="MobiDB-lite"/>
    </source>
</evidence>
<dbReference type="EMBL" id="CAFBIY010000090">
    <property type="protein sequence ID" value="CAB4851668.1"/>
    <property type="molecule type" value="Genomic_DNA"/>
</dbReference>
<dbReference type="AlphaFoldDB" id="A0A6J7LYK2"/>
<protein>
    <submittedName>
        <fullName evidence="8">Unannotated protein</fullName>
    </submittedName>
</protein>
<feature type="region of interest" description="Disordered" evidence="1">
    <location>
        <begin position="1"/>
        <end position="24"/>
    </location>
</feature>
<dbReference type="EMBL" id="CAEZYF010000007">
    <property type="protein sequence ID" value="CAB4721349.1"/>
    <property type="molecule type" value="Genomic_DNA"/>
</dbReference>
<dbReference type="EMBL" id="CAFBMT010000004">
    <property type="protein sequence ID" value="CAB4922285.1"/>
    <property type="molecule type" value="Genomic_DNA"/>
</dbReference>